<accession>A0A9Q3XUJ7</accession>
<evidence type="ECO:0000313" key="2">
    <source>
        <dbReference type="Proteomes" id="UP000752647"/>
    </source>
</evidence>
<dbReference type="Proteomes" id="UP000752647">
    <property type="component" value="Unassembled WGS sequence"/>
</dbReference>
<dbReference type="RefSeq" id="WP_224143918.1">
    <property type="nucleotide sequence ID" value="NZ_CBCPIF010000001.1"/>
</dbReference>
<protein>
    <submittedName>
        <fullName evidence="1">DUF2785 domain-containing protein</fullName>
    </submittedName>
</protein>
<dbReference type="InterPro" id="IPR021247">
    <property type="entry name" value="DUF2785"/>
</dbReference>
<reference evidence="1" key="1">
    <citation type="submission" date="2021-05" db="EMBL/GenBank/DDBJ databases">
        <title>Pangenome of Leuconostoc gelidum warrants species status for Leuconostoc gelidum subsp. gasicomitatum.</title>
        <authorList>
            <person name="Johansson P."/>
            <person name="Sade E."/>
            <person name="Hultman J."/>
            <person name="Auvinen P."/>
            <person name="Bjorkroth J."/>
        </authorList>
    </citation>
    <scope>NUCLEOTIDE SEQUENCE</scope>
    <source>
        <strain evidence="1">A.21.4</strain>
    </source>
</reference>
<dbReference type="EMBL" id="JAHBFI010000001">
    <property type="protein sequence ID" value="MBZ5961652.1"/>
    <property type="molecule type" value="Genomic_DNA"/>
</dbReference>
<sequence>MDELKEIKKKFSVLRQKTRKGDIFQSLGPLISDNLMTLPSQGTTPVVLPKNGEHALERFQTYDHQLDIRTESMLDNIKVTTISDEDIQLAITQLANPLPKYRDTGAFLFLSDIIQNELISEDQLRLLTQRLVSDEQLFSHILEPENDGIYGRSFSILVLSLLLFTQRTKIHFMSADQMDLVINQVALYVALERDTRGFIGTNGWAHAFTHIGNVLAELFMMPQLMRADKLFLLASMLAGYRELKQPLMMGETERLVEVVIYAANAHELYADYILLTLKLWRKDLVTQRDLKTEAQWHQLYNRSRFFHEIILRGSQNVPKKLYDYAEQTKDYLT</sequence>
<organism evidence="1 2">
    <name type="scientific">Leuconostoc gasicomitatum</name>
    <dbReference type="NCBI Taxonomy" id="115778"/>
    <lineage>
        <taxon>Bacteria</taxon>
        <taxon>Bacillati</taxon>
        <taxon>Bacillota</taxon>
        <taxon>Bacilli</taxon>
        <taxon>Lactobacillales</taxon>
        <taxon>Lactobacillaceae</taxon>
        <taxon>Leuconostoc</taxon>
        <taxon>Leuconostoc gelidum group</taxon>
    </lineage>
</organism>
<evidence type="ECO:0000313" key="1">
    <source>
        <dbReference type="EMBL" id="MBZ5961652.1"/>
    </source>
</evidence>
<proteinExistence type="predicted"/>
<name>A0A9Q3XUJ7_9LACO</name>
<dbReference type="Pfam" id="PF10978">
    <property type="entry name" value="DUF2785"/>
    <property type="match status" value="1"/>
</dbReference>
<gene>
    <name evidence="1" type="ORF">KIJ12_00465</name>
</gene>
<dbReference type="AlphaFoldDB" id="A0A9Q3XUJ7"/>
<comment type="caution">
    <text evidence="1">The sequence shown here is derived from an EMBL/GenBank/DDBJ whole genome shotgun (WGS) entry which is preliminary data.</text>
</comment>